<dbReference type="PANTHER" id="PTHR11879:SF55">
    <property type="entry name" value="GLUTAMATE OXALOACETATE TRANSAMINASE 1, ISOFORM B"/>
    <property type="match status" value="1"/>
</dbReference>
<dbReference type="InterPro" id="IPR015424">
    <property type="entry name" value="PyrdxlP-dep_Trfase"/>
</dbReference>
<evidence type="ECO:0000256" key="2">
    <source>
        <dbReference type="ARBA" id="ARBA00007441"/>
    </source>
</evidence>
<accession>A0A1L9V7W7</accession>
<evidence type="ECO:0000256" key="3">
    <source>
        <dbReference type="ARBA" id="ARBA00011738"/>
    </source>
</evidence>
<dbReference type="GO" id="GO:0006520">
    <property type="term" value="P:amino acid metabolic process"/>
    <property type="evidence" value="ECO:0007669"/>
    <property type="project" value="InterPro"/>
</dbReference>
<dbReference type="OrthoDB" id="6752799at2759"/>
<gene>
    <name evidence="8" type="ORF">ASPGLDRAFT_179683</name>
</gene>
<comment type="similarity">
    <text evidence="2">Belongs to the class-I pyridoxal-phosphate-dependent aminotransferase family.</text>
</comment>
<dbReference type="GO" id="GO:0030170">
    <property type="term" value="F:pyridoxal phosphate binding"/>
    <property type="evidence" value="ECO:0007669"/>
    <property type="project" value="InterPro"/>
</dbReference>
<dbReference type="STRING" id="1160497.A0A1L9V7W7"/>
<dbReference type="InterPro" id="IPR015422">
    <property type="entry name" value="PyrdxlP-dep_Trfase_small"/>
</dbReference>
<dbReference type="EMBL" id="KV878913">
    <property type="protein sequence ID" value="OJJ80024.1"/>
    <property type="molecule type" value="Genomic_DNA"/>
</dbReference>
<dbReference type="VEuPathDB" id="FungiDB:ASPGLDRAFT_179683"/>
<dbReference type="SUPFAM" id="SSF53383">
    <property type="entry name" value="PLP-dependent transferases"/>
    <property type="match status" value="1"/>
</dbReference>
<dbReference type="PANTHER" id="PTHR11879">
    <property type="entry name" value="ASPARTATE AMINOTRANSFERASE"/>
    <property type="match status" value="1"/>
</dbReference>
<dbReference type="GO" id="GO:0004069">
    <property type="term" value="F:L-aspartate:2-oxoglutarate aminotransferase activity"/>
    <property type="evidence" value="ECO:0007669"/>
    <property type="project" value="TreeGrafter"/>
</dbReference>
<dbReference type="AlphaFoldDB" id="A0A1L9V7W7"/>
<comment type="subunit">
    <text evidence="3">Homodimer.</text>
</comment>
<keyword evidence="4" id="KW-0032">Aminotransferase</keyword>
<evidence type="ECO:0000256" key="5">
    <source>
        <dbReference type="ARBA" id="ARBA00022679"/>
    </source>
</evidence>
<evidence type="ECO:0000313" key="8">
    <source>
        <dbReference type="EMBL" id="OJJ80024.1"/>
    </source>
</evidence>
<name>A0A1L9V7W7_ASPGL</name>
<dbReference type="CDD" id="cd00609">
    <property type="entry name" value="AAT_like"/>
    <property type="match status" value="1"/>
</dbReference>
<protein>
    <recommendedName>
        <fullName evidence="7">Aminotransferase class I/classII large domain-containing protein</fullName>
    </recommendedName>
</protein>
<keyword evidence="5" id="KW-0808">Transferase</keyword>
<evidence type="ECO:0000256" key="4">
    <source>
        <dbReference type="ARBA" id="ARBA00022576"/>
    </source>
</evidence>
<dbReference type="Gene3D" id="3.90.1150.10">
    <property type="entry name" value="Aspartate Aminotransferase, domain 1"/>
    <property type="match status" value="1"/>
</dbReference>
<reference evidence="9" key="1">
    <citation type="journal article" date="2017" name="Genome Biol.">
        <title>Comparative genomics reveals high biological diversity and specific adaptations in the industrially and medically important fungal genus Aspergillus.</title>
        <authorList>
            <person name="de Vries R.P."/>
            <person name="Riley R."/>
            <person name="Wiebenga A."/>
            <person name="Aguilar-Osorio G."/>
            <person name="Amillis S."/>
            <person name="Uchima C.A."/>
            <person name="Anderluh G."/>
            <person name="Asadollahi M."/>
            <person name="Askin M."/>
            <person name="Barry K."/>
            <person name="Battaglia E."/>
            <person name="Bayram O."/>
            <person name="Benocci T."/>
            <person name="Braus-Stromeyer S.A."/>
            <person name="Caldana C."/>
            <person name="Canovas D."/>
            <person name="Cerqueira G.C."/>
            <person name="Chen F."/>
            <person name="Chen W."/>
            <person name="Choi C."/>
            <person name="Clum A."/>
            <person name="Dos Santos R.A."/>
            <person name="Damasio A.R."/>
            <person name="Diallinas G."/>
            <person name="Emri T."/>
            <person name="Fekete E."/>
            <person name="Flipphi M."/>
            <person name="Freyberg S."/>
            <person name="Gallo A."/>
            <person name="Gournas C."/>
            <person name="Habgood R."/>
            <person name="Hainaut M."/>
            <person name="Harispe M.L."/>
            <person name="Henrissat B."/>
            <person name="Hilden K.S."/>
            <person name="Hope R."/>
            <person name="Hossain A."/>
            <person name="Karabika E."/>
            <person name="Karaffa L."/>
            <person name="Karanyi Z."/>
            <person name="Krasevec N."/>
            <person name="Kuo A."/>
            <person name="Kusch H."/>
            <person name="LaButti K."/>
            <person name="Lagendijk E.L."/>
            <person name="Lapidus A."/>
            <person name="Levasseur A."/>
            <person name="Lindquist E."/>
            <person name="Lipzen A."/>
            <person name="Logrieco A.F."/>
            <person name="MacCabe A."/>
            <person name="Maekelae M.R."/>
            <person name="Malavazi I."/>
            <person name="Melin P."/>
            <person name="Meyer V."/>
            <person name="Mielnichuk N."/>
            <person name="Miskei M."/>
            <person name="Molnar A.P."/>
            <person name="Mule G."/>
            <person name="Ngan C.Y."/>
            <person name="Orejas M."/>
            <person name="Orosz E."/>
            <person name="Ouedraogo J.P."/>
            <person name="Overkamp K.M."/>
            <person name="Park H.-S."/>
            <person name="Perrone G."/>
            <person name="Piumi F."/>
            <person name="Punt P.J."/>
            <person name="Ram A.F."/>
            <person name="Ramon A."/>
            <person name="Rauscher S."/>
            <person name="Record E."/>
            <person name="Riano-Pachon D.M."/>
            <person name="Robert V."/>
            <person name="Roehrig J."/>
            <person name="Ruller R."/>
            <person name="Salamov A."/>
            <person name="Salih N.S."/>
            <person name="Samson R.A."/>
            <person name="Sandor E."/>
            <person name="Sanguinetti M."/>
            <person name="Schuetze T."/>
            <person name="Sepcic K."/>
            <person name="Shelest E."/>
            <person name="Sherlock G."/>
            <person name="Sophianopoulou V."/>
            <person name="Squina F.M."/>
            <person name="Sun H."/>
            <person name="Susca A."/>
            <person name="Todd R.B."/>
            <person name="Tsang A."/>
            <person name="Unkles S.E."/>
            <person name="van de Wiele N."/>
            <person name="van Rossen-Uffink D."/>
            <person name="Oliveira J.V."/>
            <person name="Vesth T.C."/>
            <person name="Visser J."/>
            <person name="Yu J.-H."/>
            <person name="Zhou M."/>
            <person name="Andersen M.R."/>
            <person name="Archer D.B."/>
            <person name="Baker S.E."/>
            <person name="Benoit I."/>
            <person name="Brakhage A.A."/>
            <person name="Braus G.H."/>
            <person name="Fischer R."/>
            <person name="Frisvad J.C."/>
            <person name="Goldman G.H."/>
            <person name="Houbraken J."/>
            <person name="Oakley B."/>
            <person name="Pocsi I."/>
            <person name="Scazzocchio C."/>
            <person name="Seiboth B."/>
            <person name="vanKuyk P.A."/>
            <person name="Wortman J."/>
            <person name="Dyer P.S."/>
            <person name="Grigoriev I.V."/>
        </authorList>
    </citation>
    <scope>NUCLEOTIDE SEQUENCE [LARGE SCALE GENOMIC DNA]</scope>
    <source>
        <strain evidence="9">CBS 516.65</strain>
    </source>
</reference>
<proteinExistence type="inferred from homology"/>
<dbReference type="InterPro" id="IPR004839">
    <property type="entry name" value="Aminotransferase_I/II_large"/>
</dbReference>
<keyword evidence="6" id="KW-0663">Pyridoxal phosphate</keyword>
<dbReference type="PRINTS" id="PR00799">
    <property type="entry name" value="TRANSAMINASE"/>
</dbReference>
<comment type="cofactor">
    <cofactor evidence="1">
        <name>pyridoxal 5'-phosphate</name>
        <dbReference type="ChEBI" id="CHEBI:597326"/>
    </cofactor>
</comment>
<dbReference type="RefSeq" id="XP_022396722.1">
    <property type="nucleotide sequence ID" value="XM_022542951.1"/>
</dbReference>
<sequence>MFENVQQGPVDPMFVLKRDADNDVSPDKVDLGVGIYRNTEGKYYEMGVLREAKRILEQNNPGHDYESTTGNPAFLKDAAAAMFGEGCEALNDGRVTSVQTISGTGANHLAALFLARCASSKQNTVYVGTPTWGNYEPLCSLVGLQVVKYRYYDPETATVDFSTLLNTVSSAPPNSIFILQGCCHNPTGADLTPSQWDMLAGAMKQASIFPFLDIAYQGLGGSMNEDAYPIRLFTEMGSEMVVCQSFSKNLGLYGERCGVLHVVSADAGVASHVYDQLRCLIRWEFSSSPAYGSRLASIVMGSNLKGQWSEELVAMRSRLLDNRQKLHQALQNTSGNWGVILTTEGLFACLPLSPLQCQNLRTIHHVYLPDNGRINISGLNSSNVDRVASAIDSVVRDTK</sequence>
<dbReference type="GeneID" id="34459212"/>
<dbReference type="InterPro" id="IPR000796">
    <property type="entry name" value="Asp_trans"/>
</dbReference>
<dbReference type="NCBIfam" id="NF006719">
    <property type="entry name" value="PRK09257.1"/>
    <property type="match status" value="1"/>
</dbReference>
<dbReference type="Proteomes" id="UP000184300">
    <property type="component" value="Unassembled WGS sequence"/>
</dbReference>
<keyword evidence="9" id="KW-1185">Reference proteome</keyword>
<evidence type="ECO:0000313" key="9">
    <source>
        <dbReference type="Proteomes" id="UP000184300"/>
    </source>
</evidence>
<dbReference type="Pfam" id="PF00155">
    <property type="entry name" value="Aminotran_1_2"/>
    <property type="match status" value="1"/>
</dbReference>
<dbReference type="Gene3D" id="3.40.640.10">
    <property type="entry name" value="Type I PLP-dependent aspartate aminotransferase-like (Major domain)"/>
    <property type="match status" value="1"/>
</dbReference>
<evidence type="ECO:0000256" key="1">
    <source>
        <dbReference type="ARBA" id="ARBA00001933"/>
    </source>
</evidence>
<feature type="domain" description="Aminotransferase class I/classII large" evidence="7">
    <location>
        <begin position="27"/>
        <end position="391"/>
    </location>
</feature>
<evidence type="ECO:0000259" key="7">
    <source>
        <dbReference type="Pfam" id="PF00155"/>
    </source>
</evidence>
<organism evidence="8 9">
    <name type="scientific">Aspergillus glaucus CBS 516.65</name>
    <dbReference type="NCBI Taxonomy" id="1160497"/>
    <lineage>
        <taxon>Eukaryota</taxon>
        <taxon>Fungi</taxon>
        <taxon>Dikarya</taxon>
        <taxon>Ascomycota</taxon>
        <taxon>Pezizomycotina</taxon>
        <taxon>Eurotiomycetes</taxon>
        <taxon>Eurotiomycetidae</taxon>
        <taxon>Eurotiales</taxon>
        <taxon>Aspergillaceae</taxon>
        <taxon>Aspergillus</taxon>
        <taxon>Aspergillus subgen. Aspergillus</taxon>
    </lineage>
</organism>
<evidence type="ECO:0000256" key="6">
    <source>
        <dbReference type="ARBA" id="ARBA00022898"/>
    </source>
</evidence>
<dbReference type="InterPro" id="IPR015421">
    <property type="entry name" value="PyrdxlP-dep_Trfase_major"/>
</dbReference>